<organism evidence="5 6">
    <name type="scientific">Georgenia deserti</name>
    <dbReference type="NCBI Taxonomy" id="2093781"/>
    <lineage>
        <taxon>Bacteria</taxon>
        <taxon>Bacillati</taxon>
        <taxon>Actinomycetota</taxon>
        <taxon>Actinomycetes</taxon>
        <taxon>Micrococcales</taxon>
        <taxon>Bogoriellaceae</taxon>
        <taxon>Georgenia</taxon>
    </lineage>
</organism>
<evidence type="ECO:0000259" key="3">
    <source>
        <dbReference type="Pfam" id="PF01408"/>
    </source>
</evidence>
<keyword evidence="6" id="KW-1185">Reference proteome</keyword>
<dbReference type="InterPro" id="IPR055170">
    <property type="entry name" value="GFO_IDH_MocA-like_dom"/>
</dbReference>
<dbReference type="EMBL" id="JBHUEE010000006">
    <property type="protein sequence ID" value="MFD1718693.1"/>
    <property type="molecule type" value="Genomic_DNA"/>
</dbReference>
<evidence type="ECO:0000259" key="4">
    <source>
        <dbReference type="Pfam" id="PF22725"/>
    </source>
</evidence>
<comment type="caution">
    <text evidence="5">The sequence shown here is derived from an EMBL/GenBank/DDBJ whole genome shotgun (WGS) entry which is preliminary data.</text>
</comment>
<keyword evidence="1" id="KW-0560">Oxidoreductase</keyword>
<keyword evidence="2" id="KW-0520">NAD</keyword>
<evidence type="ECO:0000256" key="1">
    <source>
        <dbReference type="ARBA" id="ARBA00023002"/>
    </source>
</evidence>
<dbReference type="InterPro" id="IPR050463">
    <property type="entry name" value="Gfo/Idh/MocA_oxidrdct_glycsds"/>
</dbReference>
<accession>A0ABW4L794</accession>
<dbReference type="Pfam" id="PF22725">
    <property type="entry name" value="GFO_IDH_MocA_C3"/>
    <property type="match status" value="1"/>
</dbReference>
<dbReference type="Pfam" id="PF01408">
    <property type="entry name" value="GFO_IDH_MocA"/>
    <property type="match status" value="1"/>
</dbReference>
<dbReference type="Gene3D" id="3.30.360.10">
    <property type="entry name" value="Dihydrodipicolinate Reductase, domain 2"/>
    <property type="match status" value="1"/>
</dbReference>
<protein>
    <submittedName>
        <fullName evidence="5">Gfo/Idh/MocA family protein</fullName>
    </submittedName>
</protein>
<dbReference type="Proteomes" id="UP001597277">
    <property type="component" value="Unassembled WGS sequence"/>
</dbReference>
<sequence length="358" mass="39593">MVTYQFEHSERLRCAFIGAGGHSYRNVYPSFQYAPVDLVAVCDTDGDRARDYARTFGAGRAHNDHREMLRAESPDAVFIVTGYTDDGDVQATALAEDALRAGAHVWMEKPTASNHPALDRLEAVAQETGRFVMTGLKKVFTPAMDKVTEILARPEFGEPSSISVRYPQSLPPMAERSDRRRMVGFLDHIYHPAAVLHHLMGPVERLSYEWEPRTGGSVTSLRFASGAVGTLHLTAGSAATSPLERVEVVGEGANVVVDNGVRLTYYRRGASLPYGRSGSYLVDDDTAPLRWEPEFSLGQLYNKNLFYLGYVPEIVHFCTSALTGTPPQKGTLADVREIMRLYEAYVRTEPGTVATIER</sequence>
<feature type="domain" description="GFO/IDH/MocA-like oxidoreductase" evidence="4">
    <location>
        <begin position="146"/>
        <end position="253"/>
    </location>
</feature>
<evidence type="ECO:0000256" key="2">
    <source>
        <dbReference type="ARBA" id="ARBA00023027"/>
    </source>
</evidence>
<dbReference type="InterPro" id="IPR000683">
    <property type="entry name" value="Gfo/Idh/MocA-like_OxRdtase_N"/>
</dbReference>
<dbReference type="PANTHER" id="PTHR43818">
    <property type="entry name" value="BCDNA.GH03377"/>
    <property type="match status" value="1"/>
</dbReference>
<evidence type="ECO:0000313" key="6">
    <source>
        <dbReference type="Proteomes" id="UP001597277"/>
    </source>
</evidence>
<dbReference type="Gene3D" id="3.40.50.720">
    <property type="entry name" value="NAD(P)-binding Rossmann-like Domain"/>
    <property type="match status" value="1"/>
</dbReference>
<evidence type="ECO:0000313" key="5">
    <source>
        <dbReference type="EMBL" id="MFD1718693.1"/>
    </source>
</evidence>
<proteinExistence type="predicted"/>
<dbReference type="RefSeq" id="WP_388007482.1">
    <property type="nucleotide sequence ID" value="NZ_JBHUEE010000006.1"/>
</dbReference>
<gene>
    <name evidence="5" type="ORF">ACFSE6_12665</name>
</gene>
<feature type="domain" description="Gfo/Idh/MocA-like oxidoreductase N-terminal" evidence="3">
    <location>
        <begin position="12"/>
        <end position="135"/>
    </location>
</feature>
<reference evidence="6" key="1">
    <citation type="journal article" date="2019" name="Int. J. Syst. Evol. Microbiol.">
        <title>The Global Catalogue of Microorganisms (GCM) 10K type strain sequencing project: providing services to taxonomists for standard genome sequencing and annotation.</title>
        <authorList>
            <consortium name="The Broad Institute Genomics Platform"/>
            <consortium name="The Broad Institute Genome Sequencing Center for Infectious Disease"/>
            <person name="Wu L."/>
            <person name="Ma J."/>
        </authorList>
    </citation>
    <scope>NUCLEOTIDE SEQUENCE [LARGE SCALE GENOMIC DNA]</scope>
    <source>
        <strain evidence="6">JCM 17130</strain>
    </source>
</reference>
<dbReference type="InterPro" id="IPR036291">
    <property type="entry name" value="NAD(P)-bd_dom_sf"/>
</dbReference>
<dbReference type="PANTHER" id="PTHR43818:SF11">
    <property type="entry name" value="BCDNA.GH03377"/>
    <property type="match status" value="1"/>
</dbReference>
<dbReference type="SUPFAM" id="SSF51735">
    <property type="entry name" value="NAD(P)-binding Rossmann-fold domains"/>
    <property type="match status" value="1"/>
</dbReference>
<dbReference type="SUPFAM" id="SSF55347">
    <property type="entry name" value="Glyceraldehyde-3-phosphate dehydrogenase-like, C-terminal domain"/>
    <property type="match status" value="1"/>
</dbReference>
<name>A0ABW4L794_9MICO</name>